<accession>A0AAN9MQQ3</accession>
<dbReference type="AlphaFoldDB" id="A0AAN9MQQ3"/>
<dbReference type="Proteomes" id="UP001367508">
    <property type="component" value="Unassembled WGS sequence"/>
</dbReference>
<keyword evidence="2" id="KW-1185">Reference proteome</keyword>
<organism evidence="1 2">
    <name type="scientific">Canavalia gladiata</name>
    <name type="common">Sword bean</name>
    <name type="synonym">Dolichos gladiatus</name>
    <dbReference type="NCBI Taxonomy" id="3824"/>
    <lineage>
        <taxon>Eukaryota</taxon>
        <taxon>Viridiplantae</taxon>
        <taxon>Streptophyta</taxon>
        <taxon>Embryophyta</taxon>
        <taxon>Tracheophyta</taxon>
        <taxon>Spermatophyta</taxon>
        <taxon>Magnoliopsida</taxon>
        <taxon>eudicotyledons</taxon>
        <taxon>Gunneridae</taxon>
        <taxon>Pentapetalae</taxon>
        <taxon>rosids</taxon>
        <taxon>fabids</taxon>
        <taxon>Fabales</taxon>
        <taxon>Fabaceae</taxon>
        <taxon>Papilionoideae</taxon>
        <taxon>50 kb inversion clade</taxon>
        <taxon>NPAAA clade</taxon>
        <taxon>indigoferoid/millettioid clade</taxon>
        <taxon>Phaseoleae</taxon>
        <taxon>Canavalia</taxon>
    </lineage>
</organism>
<comment type="caution">
    <text evidence="1">The sequence shown here is derived from an EMBL/GenBank/DDBJ whole genome shotgun (WGS) entry which is preliminary data.</text>
</comment>
<reference evidence="1 2" key="1">
    <citation type="submission" date="2024-01" db="EMBL/GenBank/DDBJ databases">
        <title>The genomes of 5 underutilized Papilionoideae crops provide insights into root nodulation and disease resistanc.</title>
        <authorList>
            <person name="Jiang F."/>
        </authorList>
    </citation>
    <scope>NUCLEOTIDE SEQUENCE [LARGE SCALE GENOMIC DNA]</scope>
    <source>
        <strain evidence="1">LVBAO_FW01</strain>
        <tissue evidence="1">Leaves</tissue>
    </source>
</reference>
<sequence length="189" mass="21001">MSEGLRLAGEIKNGTDECYSIYQVMLLAEVVSLYLQCSESSACSWLQQDPQKAFYVLTCSQSHPSLLSQLLCIRLVIPLIMLKVKCISISTVTCFLIILINLIETLVRAEALRGPFLNKISVSELCASLQAIPTEKGKEDSSDFGWRQMGSEGADSKHLSNPLLIPKHYVFCLSKCFTRITFTVLVESV</sequence>
<name>A0AAN9MQQ3_CANGL</name>
<gene>
    <name evidence="1" type="ORF">VNO77_01182</name>
</gene>
<proteinExistence type="predicted"/>
<evidence type="ECO:0000313" key="2">
    <source>
        <dbReference type="Proteomes" id="UP001367508"/>
    </source>
</evidence>
<dbReference type="EMBL" id="JAYMYQ010000001">
    <property type="protein sequence ID" value="KAK7359230.1"/>
    <property type="molecule type" value="Genomic_DNA"/>
</dbReference>
<evidence type="ECO:0000313" key="1">
    <source>
        <dbReference type="EMBL" id="KAK7359230.1"/>
    </source>
</evidence>
<protein>
    <submittedName>
        <fullName evidence="1">Uncharacterized protein</fullName>
    </submittedName>
</protein>